<dbReference type="AlphaFoldDB" id="A0A238KCR1"/>
<evidence type="ECO:0000313" key="2">
    <source>
        <dbReference type="Proteomes" id="UP000220836"/>
    </source>
</evidence>
<keyword evidence="2" id="KW-1185">Reference proteome</keyword>
<reference evidence="1 2" key="1">
    <citation type="submission" date="2017-05" db="EMBL/GenBank/DDBJ databases">
        <authorList>
            <person name="Song R."/>
            <person name="Chenine A.L."/>
            <person name="Ruprecht R.M."/>
        </authorList>
    </citation>
    <scope>NUCLEOTIDE SEQUENCE [LARGE SCALE GENOMIC DNA]</scope>
    <source>
        <strain evidence="1 2">CECT 8663</strain>
    </source>
</reference>
<name>A0A238KCR1_9RHOB</name>
<protein>
    <submittedName>
        <fullName evidence="1">Phage DNA packaging protein Nu1</fullName>
    </submittedName>
</protein>
<dbReference type="Proteomes" id="UP000220836">
    <property type="component" value="Unassembled WGS sequence"/>
</dbReference>
<dbReference type="EMBL" id="FXYH01000006">
    <property type="protein sequence ID" value="SMX40589.1"/>
    <property type="molecule type" value="Genomic_DNA"/>
</dbReference>
<dbReference type="Gene3D" id="1.10.10.10">
    <property type="entry name" value="Winged helix-like DNA-binding domain superfamily/Winged helix DNA-binding domain"/>
    <property type="match status" value="1"/>
</dbReference>
<accession>A0A238KCR1</accession>
<dbReference type="InterPro" id="IPR036388">
    <property type="entry name" value="WH-like_DNA-bd_sf"/>
</dbReference>
<proteinExistence type="predicted"/>
<organism evidence="1 2">
    <name type="scientific">Pelagimonas varians</name>
    <dbReference type="NCBI Taxonomy" id="696760"/>
    <lineage>
        <taxon>Bacteria</taxon>
        <taxon>Pseudomonadati</taxon>
        <taxon>Pseudomonadota</taxon>
        <taxon>Alphaproteobacteria</taxon>
        <taxon>Rhodobacterales</taxon>
        <taxon>Roseobacteraceae</taxon>
        <taxon>Pelagimonas</taxon>
    </lineage>
</organism>
<gene>
    <name evidence="1" type="ORF">PEV8663_02052</name>
</gene>
<sequence>MRDCFVFWVFGLGFLLLMTGKETEMTETITLMDGEVLDLSLFPLPEGIEDDVFNVDLMAKAMGVSTVTLGKWIDQGMPVQKQGGNGQSYELKFSQCFAWRKWKENQDRSAKRSMERRAEQKAMLFLGDDSAAPASTLSAKEIREWSEAELLRNKLAEQKGQLVRVAPVQDLLDGLMVTLCNGLANAPDYLEQEFSLSPPQVVKAQVYFDNLLAEINKQISDGNFRAASVVPLQKVEEAG</sequence>
<evidence type="ECO:0000313" key="1">
    <source>
        <dbReference type="EMBL" id="SMX40589.1"/>
    </source>
</evidence>
<dbReference type="OrthoDB" id="8410638at2"/>